<dbReference type="InterPro" id="IPR011042">
    <property type="entry name" value="6-blade_b-propeller_TolB-like"/>
</dbReference>
<evidence type="ECO:0000313" key="5">
    <source>
        <dbReference type="Proteomes" id="UP000827138"/>
    </source>
</evidence>
<evidence type="ECO:0000256" key="1">
    <source>
        <dbReference type="ARBA" id="ARBA00008853"/>
    </source>
</evidence>
<comment type="similarity">
    <text evidence="1">Belongs to the SMP-30/CGR1 family.</text>
</comment>
<dbReference type="Gene3D" id="2.120.10.30">
    <property type="entry name" value="TolB, C-terminal domain"/>
    <property type="match status" value="1"/>
</dbReference>
<dbReference type="Proteomes" id="UP000827138">
    <property type="component" value="Chromosome"/>
</dbReference>
<dbReference type="SUPFAM" id="SSF63829">
    <property type="entry name" value="Calcium-dependent phosphotriesterase"/>
    <property type="match status" value="1"/>
</dbReference>
<dbReference type="RefSeq" id="WP_220645698.1">
    <property type="nucleotide sequence ID" value="NZ_CP080647.1"/>
</dbReference>
<dbReference type="Pfam" id="PF08450">
    <property type="entry name" value="SGL"/>
    <property type="match status" value="1"/>
</dbReference>
<keyword evidence="2" id="KW-0378">Hydrolase</keyword>
<evidence type="ECO:0000259" key="3">
    <source>
        <dbReference type="Pfam" id="PF08450"/>
    </source>
</evidence>
<evidence type="ECO:0000256" key="2">
    <source>
        <dbReference type="ARBA" id="ARBA00022801"/>
    </source>
</evidence>
<sequence>MHWRTTVTYEINTLIPGRTFVEAPRWHENRVWFSELHTCSVMSAREDGSDLRVEAIVPAQPSGLAWLPDGRLLVASMQDRTLLRREADGSMVVHADLSGHVNGFCNEVIVDRYGRAYVGDFGFDLDNRAPMAPGSLHRIDPDGRITEVATDLWFPNGCVLTEDNVFLVNETFGNRISAFDLTDDGRLINHRVWAEFGPLPSTTEFAEAQAEFLVCPDGMCVDAEGALWIADLGSEKLLRLREGGEVIDEIVPGMMPFSSVIGGEDGHTMFICAAPDFDQEERRITTEARILTTRVSVGMATGTMEPAA</sequence>
<dbReference type="PANTHER" id="PTHR47572">
    <property type="entry name" value="LIPOPROTEIN-RELATED"/>
    <property type="match status" value="1"/>
</dbReference>
<dbReference type="InterPro" id="IPR051262">
    <property type="entry name" value="SMP-30/CGR1_Lactonase"/>
</dbReference>
<proteinExistence type="inferred from homology"/>
<organism evidence="4 5">
    <name type="scientific">Streptomyces akebiae</name>
    <dbReference type="NCBI Taxonomy" id="2865673"/>
    <lineage>
        <taxon>Bacteria</taxon>
        <taxon>Bacillati</taxon>
        <taxon>Actinomycetota</taxon>
        <taxon>Actinomycetes</taxon>
        <taxon>Kitasatosporales</taxon>
        <taxon>Streptomycetaceae</taxon>
        <taxon>Streptomyces</taxon>
    </lineage>
</organism>
<keyword evidence="5" id="KW-1185">Reference proteome</keyword>
<evidence type="ECO:0000313" key="4">
    <source>
        <dbReference type="EMBL" id="QYX76588.1"/>
    </source>
</evidence>
<dbReference type="PANTHER" id="PTHR47572:SF4">
    <property type="entry name" value="LACTONASE DRP35"/>
    <property type="match status" value="1"/>
</dbReference>
<dbReference type="InterPro" id="IPR013658">
    <property type="entry name" value="SGL"/>
</dbReference>
<gene>
    <name evidence="4" type="ORF">K1J60_08800</name>
</gene>
<accession>A0ABX8XLV3</accession>
<feature type="domain" description="SMP-30/Gluconolactonase/LRE-like region" evidence="3">
    <location>
        <begin position="22"/>
        <end position="274"/>
    </location>
</feature>
<dbReference type="EMBL" id="CP080647">
    <property type="protein sequence ID" value="QYX76588.1"/>
    <property type="molecule type" value="Genomic_DNA"/>
</dbReference>
<protein>
    <submittedName>
        <fullName evidence="4">SMP-30/gluconolactonase/LRE family protein</fullName>
    </submittedName>
</protein>
<reference evidence="4 5" key="1">
    <citation type="submission" date="2021-08" db="EMBL/GenBank/DDBJ databases">
        <authorList>
            <person name="Ping M."/>
        </authorList>
    </citation>
    <scope>NUCLEOTIDE SEQUENCE [LARGE SCALE GENOMIC DNA]</scope>
    <source>
        <strain evidence="4 5">MG28</strain>
    </source>
</reference>
<name>A0ABX8XLV3_9ACTN</name>